<keyword evidence="3" id="KW-1185">Reference proteome</keyword>
<proteinExistence type="predicted"/>
<evidence type="ECO:0000256" key="1">
    <source>
        <dbReference type="SAM" id="SignalP"/>
    </source>
</evidence>
<evidence type="ECO:0000313" key="3">
    <source>
        <dbReference type="Proteomes" id="UP000029964"/>
    </source>
</evidence>
<comment type="caution">
    <text evidence="2">The sequence shown here is derived from an EMBL/GenBank/DDBJ whole genome shotgun (WGS) entry which is preliminary data.</text>
</comment>
<name>A0A086T0L2_HAPC1</name>
<keyword evidence="1" id="KW-0732">Signal</keyword>
<evidence type="ECO:0008006" key="4">
    <source>
        <dbReference type="Google" id="ProtNLM"/>
    </source>
</evidence>
<dbReference type="OrthoDB" id="5407769at2759"/>
<organism evidence="2 3">
    <name type="scientific">Hapsidospora chrysogenum (strain ATCC 11550 / CBS 779.69 / DSM 880 / IAM 14645 / JCM 23072 / IMI 49137)</name>
    <name type="common">Acremonium chrysogenum</name>
    <dbReference type="NCBI Taxonomy" id="857340"/>
    <lineage>
        <taxon>Eukaryota</taxon>
        <taxon>Fungi</taxon>
        <taxon>Dikarya</taxon>
        <taxon>Ascomycota</taxon>
        <taxon>Pezizomycotina</taxon>
        <taxon>Sordariomycetes</taxon>
        <taxon>Hypocreomycetidae</taxon>
        <taxon>Hypocreales</taxon>
        <taxon>Bionectriaceae</taxon>
        <taxon>Hapsidospora</taxon>
    </lineage>
</organism>
<feature type="signal peptide" evidence="1">
    <location>
        <begin position="1"/>
        <end position="16"/>
    </location>
</feature>
<protein>
    <recommendedName>
        <fullName evidence="4">Ecp2 effector protein domain-containing protein</fullName>
    </recommendedName>
</protein>
<reference evidence="3" key="1">
    <citation type="journal article" date="2014" name="Genome Announc.">
        <title>Genome sequence and annotation of Acremonium chrysogenum, producer of the beta-lactam antibiotic cephalosporin C.</title>
        <authorList>
            <person name="Terfehr D."/>
            <person name="Dahlmann T.A."/>
            <person name="Specht T."/>
            <person name="Zadra I."/>
            <person name="Kuernsteiner H."/>
            <person name="Kueck U."/>
        </authorList>
    </citation>
    <scope>NUCLEOTIDE SEQUENCE [LARGE SCALE GENOMIC DNA]</scope>
    <source>
        <strain evidence="3">ATCC 11550 / CBS 779.69 / DSM 880 / IAM 14645 / JCM 23072 / IMI 49137</strain>
    </source>
</reference>
<dbReference type="Proteomes" id="UP000029964">
    <property type="component" value="Unassembled WGS sequence"/>
</dbReference>
<dbReference type="AlphaFoldDB" id="A0A086T0L2"/>
<accession>A0A086T0L2</accession>
<evidence type="ECO:0000313" key="2">
    <source>
        <dbReference type="EMBL" id="KFH42894.1"/>
    </source>
</evidence>
<gene>
    <name evidence="2" type="ORF">ACRE_063670</name>
</gene>
<feature type="chain" id="PRO_5001815153" description="Ecp2 effector protein domain-containing protein" evidence="1">
    <location>
        <begin position="17"/>
        <end position="142"/>
    </location>
</feature>
<dbReference type="HOGENOM" id="CLU_1824733_0_0_1"/>
<dbReference type="EMBL" id="JPKY01000082">
    <property type="protein sequence ID" value="KFH42894.1"/>
    <property type="molecule type" value="Genomic_DNA"/>
</dbReference>
<sequence length="142" mass="15354">MKSSLATLLLASFAAGFDVHQYPSKRCTGLLVSEHGVNANKGCVTARADGYMASLVNDWAEDADNNLVLALYSDENCCHANLVMTVDWEESCIEIETGKTVGSFRAVDPNNPDGDGGYDTCETQMDDDSVREVEGVPPTINW</sequence>